<name>A0ABW3WK28_9FLAO</name>
<evidence type="ECO:0000313" key="1">
    <source>
        <dbReference type="EMBL" id="MFD1292661.1"/>
    </source>
</evidence>
<dbReference type="Proteomes" id="UP001597241">
    <property type="component" value="Unassembled WGS sequence"/>
</dbReference>
<accession>A0ABW3WK28</accession>
<protein>
    <submittedName>
        <fullName evidence="1">Uncharacterized protein</fullName>
    </submittedName>
</protein>
<evidence type="ECO:0000313" key="2">
    <source>
        <dbReference type="Proteomes" id="UP001597241"/>
    </source>
</evidence>
<organism evidence="1 2">
    <name type="scientific">Lutibacter holmesii</name>
    <dbReference type="NCBI Taxonomy" id="1137985"/>
    <lineage>
        <taxon>Bacteria</taxon>
        <taxon>Pseudomonadati</taxon>
        <taxon>Bacteroidota</taxon>
        <taxon>Flavobacteriia</taxon>
        <taxon>Flavobacteriales</taxon>
        <taxon>Flavobacteriaceae</taxon>
        <taxon>Lutibacter</taxon>
    </lineage>
</organism>
<proteinExistence type="predicted"/>
<dbReference type="RefSeq" id="WP_386807391.1">
    <property type="nucleotide sequence ID" value="NZ_JBHTMV010000002.1"/>
</dbReference>
<sequence length="172" mass="19873">MSVFKHIKEATYQIELLKKRLPNVKNPQQQQNLLKLTNSFIMLLNDCEALLAQNMKTDVIDRLLLARMYSQLFGADGNINIHGIVNNIENNLIESKQLQKHRIINFLQQKEIENTINQLPSKKSQSGYYKVNASADQQNKVAKQLKEITSTAEYDAMIEELLNSLKQTIEWN</sequence>
<gene>
    <name evidence="1" type="ORF">ACFQ5N_02325</name>
</gene>
<comment type="caution">
    <text evidence="1">The sequence shown here is derived from an EMBL/GenBank/DDBJ whole genome shotgun (WGS) entry which is preliminary data.</text>
</comment>
<dbReference type="EMBL" id="JBHTMV010000002">
    <property type="protein sequence ID" value="MFD1292661.1"/>
    <property type="molecule type" value="Genomic_DNA"/>
</dbReference>
<reference evidence="2" key="1">
    <citation type="journal article" date="2019" name="Int. J. Syst. Evol. Microbiol.">
        <title>The Global Catalogue of Microorganisms (GCM) 10K type strain sequencing project: providing services to taxonomists for standard genome sequencing and annotation.</title>
        <authorList>
            <consortium name="The Broad Institute Genomics Platform"/>
            <consortium name="The Broad Institute Genome Sequencing Center for Infectious Disease"/>
            <person name="Wu L."/>
            <person name="Ma J."/>
        </authorList>
    </citation>
    <scope>NUCLEOTIDE SEQUENCE [LARGE SCALE GENOMIC DNA]</scope>
    <source>
        <strain evidence="2">CCUG 62221</strain>
    </source>
</reference>
<keyword evidence="2" id="KW-1185">Reference proteome</keyword>